<dbReference type="AlphaFoldDB" id="A0AAV4M5H4"/>
<dbReference type="Proteomes" id="UP001054945">
    <property type="component" value="Unassembled WGS sequence"/>
</dbReference>
<organism evidence="1 2">
    <name type="scientific">Caerostris extrusa</name>
    <name type="common">Bark spider</name>
    <name type="synonym">Caerostris bankana</name>
    <dbReference type="NCBI Taxonomy" id="172846"/>
    <lineage>
        <taxon>Eukaryota</taxon>
        <taxon>Metazoa</taxon>
        <taxon>Ecdysozoa</taxon>
        <taxon>Arthropoda</taxon>
        <taxon>Chelicerata</taxon>
        <taxon>Arachnida</taxon>
        <taxon>Araneae</taxon>
        <taxon>Araneomorphae</taxon>
        <taxon>Entelegynae</taxon>
        <taxon>Araneoidea</taxon>
        <taxon>Araneidae</taxon>
        <taxon>Caerostris</taxon>
    </lineage>
</organism>
<comment type="caution">
    <text evidence="1">The sequence shown here is derived from an EMBL/GenBank/DDBJ whole genome shotgun (WGS) entry which is preliminary data.</text>
</comment>
<sequence>PTTFRNSRNNRFSRTEDFKRQVEKRLLTIVQPADETSESYIQDVLALCRRGNMSVKDEKWPIFMKGFAE</sequence>
<gene>
    <name evidence="1" type="ORF">CEXT_330511</name>
</gene>
<accession>A0AAV4M5H4</accession>
<name>A0AAV4M5H4_CAEEX</name>
<evidence type="ECO:0000313" key="1">
    <source>
        <dbReference type="EMBL" id="GIX67702.1"/>
    </source>
</evidence>
<evidence type="ECO:0000313" key="2">
    <source>
        <dbReference type="Proteomes" id="UP001054945"/>
    </source>
</evidence>
<protein>
    <submittedName>
        <fullName evidence="1">Uncharacterized protein</fullName>
    </submittedName>
</protein>
<proteinExistence type="predicted"/>
<keyword evidence="2" id="KW-1185">Reference proteome</keyword>
<feature type="non-terminal residue" evidence="1">
    <location>
        <position position="1"/>
    </location>
</feature>
<reference evidence="1 2" key="1">
    <citation type="submission" date="2021-06" db="EMBL/GenBank/DDBJ databases">
        <title>Caerostris extrusa draft genome.</title>
        <authorList>
            <person name="Kono N."/>
            <person name="Arakawa K."/>
        </authorList>
    </citation>
    <scope>NUCLEOTIDE SEQUENCE [LARGE SCALE GENOMIC DNA]</scope>
</reference>
<dbReference type="EMBL" id="BPLR01001895">
    <property type="protein sequence ID" value="GIX67702.1"/>
    <property type="molecule type" value="Genomic_DNA"/>
</dbReference>